<sequence>MKFTFLKNTFCCVALALGTFFSSCTKDGDIGPKGDPGEAGPAGDKGQTGSLYFKNGFLTGTITGVGKDGVTPIGENFRYEYTGSNAPFIYQTSGSQYYFNLYRVDSVNRSHASLSFTMPSDFSAAQFTYGRVQYYKKVTDGHYKELTGDLLLSQFSVPPPGAITDFSYDENTGVLSGRYTWTTNNQHVSNTTLRYLSTSSTGKPFTVTGTFSFVVRPGTY</sequence>
<proteinExistence type="predicted"/>
<evidence type="ECO:0000313" key="1">
    <source>
        <dbReference type="EMBL" id="CAA9283981.1"/>
    </source>
</evidence>
<accession>A0A6J4JPB0</accession>
<protein>
    <recommendedName>
        <fullName evidence="2">Lipoprotein</fullName>
    </recommendedName>
</protein>
<organism evidence="1">
    <name type="scientific">uncultured Cytophagales bacterium</name>
    <dbReference type="NCBI Taxonomy" id="158755"/>
    <lineage>
        <taxon>Bacteria</taxon>
        <taxon>Pseudomonadati</taxon>
        <taxon>Bacteroidota</taxon>
        <taxon>Sphingobacteriia</taxon>
        <taxon>Sphingobacteriales</taxon>
        <taxon>environmental samples</taxon>
    </lineage>
</organism>
<dbReference type="PROSITE" id="PS51257">
    <property type="entry name" value="PROKAR_LIPOPROTEIN"/>
    <property type="match status" value="1"/>
</dbReference>
<gene>
    <name evidence="1" type="ORF">AVDCRST_MAG56-3955</name>
</gene>
<dbReference type="AlphaFoldDB" id="A0A6J4JPB0"/>
<name>A0A6J4JPB0_9SPHI</name>
<dbReference type="EMBL" id="CADCTQ010000332">
    <property type="protein sequence ID" value="CAA9283981.1"/>
    <property type="molecule type" value="Genomic_DNA"/>
</dbReference>
<evidence type="ECO:0008006" key="2">
    <source>
        <dbReference type="Google" id="ProtNLM"/>
    </source>
</evidence>
<reference evidence="1" key="1">
    <citation type="submission" date="2020-02" db="EMBL/GenBank/DDBJ databases">
        <authorList>
            <person name="Meier V. D."/>
        </authorList>
    </citation>
    <scope>NUCLEOTIDE SEQUENCE</scope>
    <source>
        <strain evidence="1">AVDCRST_MAG56</strain>
    </source>
</reference>